<gene>
    <name evidence="5" type="ORF">OLEA9_A072237</name>
</gene>
<dbReference type="EMBL" id="CACTIH010001850">
    <property type="protein sequence ID" value="CAA2965914.1"/>
    <property type="molecule type" value="Genomic_DNA"/>
</dbReference>
<dbReference type="AlphaFoldDB" id="A0A8S0QBJ3"/>
<evidence type="ECO:0000313" key="6">
    <source>
        <dbReference type="Proteomes" id="UP000594638"/>
    </source>
</evidence>
<dbReference type="Proteomes" id="UP000594638">
    <property type="component" value="Unassembled WGS sequence"/>
</dbReference>
<evidence type="ECO:0000313" key="5">
    <source>
        <dbReference type="EMBL" id="CAA2965914.1"/>
    </source>
</evidence>
<dbReference type="OrthoDB" id="19679at2759"/>
<dbReference type="Gramene" id="OE9A072237T1">
    <property type="protein sequence ID" value="OE9A072237C1"/>
    <property type="gene ID" value="OE9A072237"/>
</dbReference>
<dbReference type="InterPro" id="IPR019148">
    <property type="entry name" value="Nuclear_protein_DGCR14_ESS-2"/>
</dbReference>
<proteinExistence type="inferred from homology"/>
<keyword evidence="3" id="KW-0539">Nucleus</keyword>
<dbReference type="PANTHER" id="PTHR12940">
    <property type="entry name" value="ES-2 PROTEIN - RELATED"/>
    <property type="match status" value="1"/>
</dbReference>
<reference evidence="5 6" key="1">
    <citation type="submission" date="2019-12" db="EMBL/GenBank/DDBJ databases">
        <authorList>
            <person name="Alioto T."/>
            <person name="Alioto T."/>
            <person name="Gomez Garrido J."/>
        </authorList>
    </citation>
    <scope>NUCLEOTIDE SEQUENCE [LARGE SCALE GENOMIC DNA]</scope>
</reference>
<feature type="compositionally biased region" description="Basic and acidic residues" evidence="4">
    <location>
        <begin position="79"/>
        <end position="90"/>
    </location>
</feature>
<sequence>MRLKNKLNLGLSLGWDRLNWLQALRSHDALLIRDAQLNIIDHRRQRKEFAADTSFRATTGTPGSTSFRNKSVTPSLYNENKESFVNDEGKAGNGDSEREDDVDTSVSLDDFFRKYTSEDNDSFSRLTERANRKRKEKYEFLLEDGYGTSDRPVSTLEGWKYTDKNLLMYHPANRGEAPLTPEERAIRLKGLTKEIKRSNTRFHTSRPLLFPSRVFSSISSNQVIKFL</sequence>
<comment type="subcellular location">
    <subcellularLocation>
        <location evidence="1">Nucleus</location>
    </subcellularLocation>
</comment>
<dbReference type="PANTHER" id="PTHR12940:SF0">
    <property type="entry name" value="SPLICING FACTOR ESS-2 HOMOLOG"/>
    <property type="match status" value="1"/>
</dbReference>
<organism evidence="5 6">
    <name type="scientific">Olea europaea subsp. europaea</name>
    <dbReference type="NCBI Taxonomy" id="158383"/>
    <lineage>
        <taxon>Eukaryota</taxon>
        <taxon>Viridiplantae</taxon>
        <taxon>Streptophyta</taxon>
        <taxon>Embryophyta</taxon>
        <taxon>Tracheophyta</taxon>
        <taxon>Spermatophyta</taxon>
        <taxon>Magnoliopsida</taxon>
        <taxon>eudicotyledons</taxon>
        <taxon>Gunneridae</taxon>
        <taxon>Pentapetalae</taxon>
        <taxon>asterids</taxon>
        <taxon>lamiids</taxon>
        <taxon>Lamiales</taxon>
        <taxon>Oleaceae</taxon>
        <taxon>Oleeae</taxon>
        <taxon>Olea</taxon>
    </lineage>
</organism>
<name>A0A8S0QBJ3_OLEEU</name>
<comment type="similarity">
    <text evidence="2">Belongs to the ESS2 family.</text>
</comment>
<dbReference type="GO" id="GO:0071013">
    <property type="term" value="C:catalytic step 2 spliceosome"/>
    <property type="evidence" value="ECO:0007669"/>
    <property type="project" value="TreeGrafter"/>
</dbReference>
<evidence type="ECO:0000256" key="3">
    <source>
        <dbReference type="ARBA" id="ARBA00023242"/>
    </source>
</evidence>
<accession>A0A8S0QBJ3</accession>
<evidence type="ECO:0000256" key="1">
    <source>
        <dbReference type="ARBA" id="ARBA00004123"/>
    </source>
</evidence>
<feature type="compositionally biased region" description="Polar residues" evidence="4">
    <location>
        <begin position="55"/>
        <end position="78"/>
    </location>
</feature>
<protein>
    <submittedName>
        <fullName evidence="5">Uncharacterized protein</fullName>
    </submittedName>
</protein>
<evidence type="ECO:0000256" key="2">
    <source>
        <dbReference type="ARBA" id="ARBA00009072"/>
    </source>
</evidence>
<evidence type="ECO:0000256" key="4">
    <source>
        <dbReference type="SAM" id="MobiDB-lite"/>
    </source>
</evidence>
<feature type="region of interest" description="Disordered" evidence="4">
    <location>
        <begin position="51"/>
        <end position="104"/>
    </location>
</feature>
<comment type="caution">
    <text evidence="5">The sequence shown here is derived from an EMBL/GenBank/DDBJ whole genome shotgun (WGS) entry which is preliminary data.</text>
</comment>
<dbReference type="Pfam" id="PF09751">
    <property type="entry name" value="Es2"/>
    <property type="match status" value="2"/>
</dbReference>
<keyword evidence="6" id="KW-1185">Reference proteome</keyword>